<proteinExistence type="predicted"/>
<dbReference type="EMBL" id="JBHSQJ010000156">
    <property type="protein sequence ID" value="MFC5911337.1"/>
    <property type="molecule type" value="Genomic_DNA"/>
</dbReference>
<sequence>MSSKRRTGKSRPRSAPPPVGRAPRSSTAEAAESERLALEFPHEREELLVQAAREWAAAGEHVRALELYDDLLAGEPAERSLIEAFRISALWDAGRVVEAREAATSLRAQHLRDGGAWNVVAEMFETAGELAEAAEWFTVAITRLMGPATPLTVEAVEQLPYEYDIETLVIGRHRVRRRLGSPHDALDGLADQLHEHRNRWQDEVTPLDRLHDPALEEQLLREQIEALKARNQQLSDEVASRRAGLARPQLMCALYWPQTEFAQLLARWPSLVDVYGDDHLAHRSQVERTLSGLSDQGGVHLAVAPGTVSGLEEFAREEGVAPDASEVRAQYAADLGQLGRAVAWPPPRNGACWCGSGRKYKKCCGNPVLT</sequence>
<gene>
    <name evidence="2" type="ORF">ACFP3V_29560</name>
</gene>
<dbReference type="InterPro" id="IPR011990">
    <property type="entry name" value="TPR-like_helical_dom_sf"/>
</dbReference>
<dbReference type="RefSeq" id="WP_380590117.1">
    <property type="nucleotide sequence ID" value="NZ_JBHSQJ010000156.1"/>
</dbReference>
<feature type="compositionally biased region" description="Low complexity" evidence="1">
    <location>
        <begin position="21"/>
        <end position="30"/>
    </location>
</feature>
<feature type="compositionally biased region" description="Basic residues" evidence="1">
    <location>
        <begin position="1"/>
        <end position="12"/>
    </location>
</feature>
<protein>
    <submittedName>
        <fullName evidence="2">SEC-C metal-binding domain-containing protein</fullName>
    </submittedName>
</protein>
<name>A0ABW1GBP5_9ACTN</name>
<reference evidence="3" key="1">
    <citation type="journal article" date="2019" name="Int. J. Syst. Evol. Microbiol.">
        <title>The Global Catalogue of Microorganisms (GCM) 10K type strain sequencing project: providing services to taxonomists for standard genome sequencing and annotation.</title>
        <authorList>
            <consortium name="The Broad Institute Genomics Platform"/>
            <consortium name="The Broad Institute Genome Sequencing Center for Infectious Disease"/>
            <person name="Wu L."/>
            <person name="Ma J."/>
        </authorList>
    </citation>
    <scope>NUCLEOTIDE SEQUENCE [LARGE SCALE GENOMIC DNA]</scope>
    <source>
        <strain evidence="3">JCM 4816</strain>
    </source>
</reference>
<keyword evidence="3" id="KW-1185">Reference proteome</keyword>
<evidence type="ECO:0000256" key="1">
    <source>
        <dbReference type="SAM" id="MobiDB-lite"/>
    </source>
</evidence>
<evidence type="ECO:0000313" key="2">
    <source>
        <dbReference type="EMBL" id="MFC5911337.1"/>
    </source>
</evidence>
<dbReference type="Pfam" id="PF02810">
    <property type="entry name" value="SEC-C"/>
    <property type="match status" value="1"/>
</dbReference>
<dbReference type="InterPro" id="IPR004027">
    <property type="entry name" value="SEC_C_motif"/>
</dbReference>
<feature type="region of interest" description="Disordered" evidence="1">
    <location>
        <begin position="1"/>
        <end position="34"/>
    </location>
</feature>
<dbReference type="SUPFAM" id="SSF48452">
    <property type="entry name" value="TPR-like"/>
    <property type="match status" value="1"/>
</dbReference>
<evidence type="ECO:0000313" key="3">
    <source>
        <dbReference type="Proteomes" id="UP001596174"/>
    </source>
</evidence>
<dbReference type="Gene3D" id="3.10.450.50">
    <property type="match status" value="1"/>
</dbReference>
<organism evidence="2 3">
    <name type="scientific">Streptacidiphilus monticola</name>
    <dbReference type="NCBI Taxonomy" id="2161674"/>
    <lineage>
        <taxon>Bacteria</taxon>
        <taxon>Bacillati</taxon>
        <taxon>Actinomycetota</taxon>
        <taxon>Actinomycetes</taxon>
        <taxon>Kitasatosporales</taxon>
        <taxon>Streptomycetaceae</taxon>
        <taxon>Streptacidiphilus</taxon>
    </lineage>
</organism>
<dbReference type="Proteomes" id="UP001596174">
    <property type="component" value="Unassembled WGS sequence"/>
</dbReference>
<dbReference type="SUPFAM" id="SSF103642">
    <property type="entry name" value="Sec-C motif"/>
    <property type="match status" value="1"/>
</dbReference>
<comment type="caution">
    <text evidence="2">The sequence shown here is derived from an EMBL/GenBank/DDBJ whole genome shotgun (WGS) entry which is preliminary data.</text>
</comment>
<accession>A0ABW1GBP5</accession>
<dbReference type="Gene3D" id="1.25.40.10">
    <property type="entry name" value="Tetratricopeptide repeat domain"/>
    <property type="match status" value="1"/>
</dbReference>